<sequence length="156" mass="17691">MLKLKIKQIKKESKLFRPPQPYKKKLTIRKILGVMLIIAGLGISLFYLAKIVNLFSGAGRLKESLEPKTQISPSPSTLNDKVAQEFSFIKIVETKEDSFGNFTLTTSEGTLVLVSSNKDLRGQADSLQIILNKAKIEGRRLKKVDFRFEKIVLEYF</sequence>
<protein>
    <submittedName>
        <fullName evidence="2">Uncharacterized protein</fullName>
    </submittedName>
</protein>
<evidence type="ECO:0000313" key="2">
    <source>
        <dbReference type="EMBL" id="OGY24218.1"/>
    </source>
</evidence>
<evidence type="ECO:0000256" key="1">
    <source>
        <dbReference type="SAM" id="Phobius"/>
    </source>
</evidence>
<keyword evidence="1" id="KW-0472">Membrane</keyword>
<keyword evidence="1" id="KW-0812">Transmembrane</keyword>
<gene>
    <name evidence="2" type="ORF">A2Y57_03135</name>
</gene>
<organism evidence="2 3">
    <name type="scientific">Candidatus Woykebacteria bacterium RBG_13_40_7b</name>
    <dbReference type="NCBI Taxonomy" id="1802594"/>
    <lineage>
        <taxon>Bacteria</taxon>
        <taxon>Candidatus Woykeibacteriota</taxon>
    </lineage>
</organism>
<name>A0A1G1W950_9BACT</name>
<proteinExistence type="predicted"/>
<evidence type="ECO:0000313" key="3">
    <source>
        <dbReference type="Proteomes" id="UP000177103"/>
    </source>
</evidence>
<dbReference type="Proteomes" id="UP000177103">
    <property type="component" value="Unassembled WGS sequence"/>
</dbReference>
<accession>A0A1G1W950</accession>
<keyword evidence="1" id="KW-1133">Transmembrane helix</keyword>
<feature type="transmembrane region" description="Helical" evidence="1">
    <location>
        <begin position="31"/>
        <end position="49"/>
    </location>
</feature>
<reference evidence="2 3" key="1">
    <citation type="journal article" date="2016" name="Nat. Commun.">
        <title>Thousands of microbial genomes shed light on interconnected biogeochemical processes in an aquifer system.</title>
        <authorList>
            <person name="Anantharaman K."/>
            <person name="Brown C.T."/>
            <person name="Hug L.A."/>
            <person name="Sharon I."/>
            <person name="Castelle C.J."/>
            <person name="Probst A.J."/>
            <person name="Thomas B.C."/>
            <person name="Singh A."/>
            <person name="Wilkins M.J."/>
            <person name="Karaoz U."/>
            <person name="Brodie E.L."/>
            <person name="Williams K.H."/>
            <person name="Hubbard S.S."/>
            <person name="Banfield J.F."/>
        </authorList>
    </citation>
    <scope>NUCLEOTIDE SEQUENCE [LARGE SCALE GENOMIC DNA]</scope>
</reference>
<comment type="caution">
    <text evidence="2">The sequence shown here is derived from an EMBL/GenBank/DDBJ whole genome shotgun (WGS) entry which is preliminary data.</text>
</comment>
<dbReference type="AlphaFoldDB" id="A0A1G1W950"/>
<dbReference type="EMBL" id="MHCQ01000031">
    <property type="protein sequence ID" value="OGY24218.1"/>
    <property type="molecule type" value="Genomic_DNA"/>
</dbReference>